<protein>
    <submittedName>
        <fullName evidence="1">Uncharacterized protein</fullName>
    </submittedName>
</protein>
<organism evidence="1 2">
    <name type="scientific">Smallanthus sonchifolius</name>
    <dbReference type="NCBI Taxonomy" id="185202"/>
    <lineage>
        <taxon>Eukaryota</taxon>
        <taxon>Viridiplantae</taxon>
        <taxon>Streptophyta</taxon>
        <taxon>Embryophyta</taxon>
        <taxon>Tracheophyta</taxon>
        <taxon>Spermatophyta</taxon>
        <taxon>Magnoliopsida</taxon>
        <taxon>eudicotyledons</taxon>
        <taxon>Gunneridae</taxon>
        <taxon>Pentapetalae</taxon>
        <taxon>asterids</taxon>
        <taxon>campanulids</taxon>
        <taxon>Asterales</taxon>
        <taxon>Asteraceae</taxon>
        <taxon>Asteroideae</taxon>
        <taxon>Heliantheae alliance</taxon>
        <taxon>Millerieae</taxon>
        <taxon>Smallanthus</taxon>
    </lineage>
</organism>
<evidence type="ECO:0000313" key="2">
    <source>
        <dbReference type="Proteomes" id="UP001056120"/>
    </source>
</evidence>
<keyword evidence="2" id="KW-1185">Reference proteome</keyword>
<gene>
    <name evidence="1" type="ORF">L1987_75701</name>
</gene>
<reference evidence="1 2" key="2">
    <citation type="journal article" date="2022" name="Mol. Ecol. Resour.">
        <title>The genomes of chicory, endive, great burdock and yacon provide insights into Asteraceae paleo-polyploidization history and plant inulin production.</title>
        <authorList>
            <person name="Fan W."/>
            <person name="Wang S."/>
            <person name="Wang H."/>
            <person name="Wang A."/>
            <person name="Jiang F."/>
            <person name="Liu H."/>
            <person name="Zhao H."/>
            <person name="Xu D."/>
            <person name="Zhang Y."/>
        </authorList>
    </citation>
    <scope>NUCLEOTIDE SEQUENCE [LARGE SCALE GENOMIC DNA]</scope>
    <source>
        <strain evidence="2">cv. Yunnan</strain>
        <tissue evidence="1">Leaves</tissue>
    </source>
</reference>
<reference evidence="2" key="1">
    <citation type="journal article" date="2022" name="Mol. Ecol. Resour.">
        <title>The genomes of chicory, endive, great burdock and yacon provide insights into Asteraceae palaeo-polyploidization history and plant inulin production.</title>
        <authorList>
            <person name="Fan W."/>
            <person name="Wang S."/>
            <person name="Wang H."/>
            <person name="Wang A."/>
            <person name="Jiang F."/>
            <person name="Liu H."/>
            <person name="Zhao H."/>
            <person name="Xu D."/>
            <person name="Zhang Y."/>
        </authorList>
    </citation>
    <scope>NUCLEOTIDE SEQUENCE [LARGE SCALE GENOMIC DNA]</scope>
    <source>
        <strain evidence="2">cv. Yunnan</strain>
    </source>
</reference>
<sequence>MERKLKIEYKIIIRASETCGAKLFIANRLKNILFSMISQKSTLSSIISLLSSWININSLFFNSITTLKVGGLAYSGKLYACDLYLIQVDSCDLHQPYCEL</sequence>
<dbReference type="Proteomes" id="UP001056120">
    <property type="component" value="Linkage Group LG25"/>
</dbReference>
<comment type="caution">
    <text evidence="1">The sequence shown here is derived from an EMBL/GenBank/DDBJ whole genome shotgun (WGS) entry which is preliminary data.</text>
</comment>
<dbReference type="EMBL" id="CM042042">
    <property type="protein sequence ID" value="KAI3705463.1"/>
    <property type="molecule type" value="Genomic_DNA"/>
</dbReference>
<accession>A0ACB9A6G5</accession>
<evidence type="ECO:0000313" key="1">
    <source>
        <dbReference type="EMBL" id="KAI3705463.1"/>
    </source>
</evidence>
<proteinExistence type="predicted"/>
<name>A0ACB9A6G5_9ASTR</name>